<evidence type="ECO:0000313" key="7">
    <source>
        <dbReference type="EMBL" id="TPW33160.1"/>
    </source>
</evidence>
<dbReference type="PANTHER" id="PTHR30086:SF20">
    <property type="entry name" value="ARGININE EXPORTER PROTEIN ARGO-RELATED"/>
    <property type="match status" value="1"/>
</dbReference>
<evidence type="ECO:0000256" key="4">
    <source>
        <dbReference type="ARBA" id="ARBA00022989"/>
    </source>
</evidence>
<keyword evidence="3 6" id="KW-0812">Transmembrane</keyword>
<feature type="transmembrane region" description="Helical" evidence="6">
    <location>
        <begin position="176"/>
        <end position="196"/>
    </location>
</feature>
<gene>
    <name evidence="7" type="ORF">FJU08_00920</name>
</gene>
<sequence>MALSLILALIGFAFAAVITPGPNNMMLLASGANFGFRRSLPHMSGVIFGSMVLQTAVGAGLGILITSFPPLLNALKIVGGAYLIYLAWRLATRRTIAATDATGSPMTFTQAAAFQWVNPKGWVSALAAMAAFTSEGPYAVMAVLVVLSFAAMSTISLSVWTGFGTALRQYLQRPRYLRGFNLSMATLLMLSLWPMLK</sequence>
<accession>A0A506UIM2</accession>
<feature type="transmembrane region" description="Helical" evidence="6">
    <location>
        <begin position="71"/>
        <end position="88"/>
    </location>
</feature>
<dbReference type="GO" id="GO:0033228">
    <property type="term" value="P:cysteine export across plasma membrane"/>
    <property type="evidence" value="ECO:0007669"/>
    <property type="project" value="TreeGrafter"/>
</dbReference>
<keyword evidence="8" id="KW-1185">Reference proteome</keyword>
<dbReference type="GO" id="GO:0005886">
    <property type="term" value="C:plasma membrane"/>
    <property type="evidence" value="ECO:0007669"/>
    <property type="project" value="UniProtKB-SubCell"/>
</dbReference>
<dbReference type="AlphaFoldDB" id="A0A506UIM2"/>
<dbReference type="OrthoDB" id="9812084at2"/>
<protein>
    <submittedName>
        <fullName evidence="7">LysE family translocator</fullName>
    </submittedName>
</protein>
<dbReference type="EMBL" id="VHLG01000001">
    <property type="protein sequence ID" value="TPW33160.1"/>
    <property type="molecule type" value="Genomic_DNA"/>
</dbReference>
<keyword evidence="2" id="KW-1003">Cell membrane</keyword>
<keyword evidence="4 6" id="KW-1133">Transmembrane helix</keyword>
<dbReference type="RefSeq" id="WP_141147095.1">
    <property type="nucleotide sequence ID" value="NZ_VHLG01000001.1"/>
</dbReference>
<dbReference type="InterPro" id="IPR001123">
    <property type="entry name" value="LeuE-type"/>
</dbReference>
<dbReference type="Proteomes" id="UP000318801">
    <property type="component" value="Unassembled WGS sequence"/>
</dbReference>
<feature type="transmembrane region" description="Helical" evidence="6">
    <location>
        <begin position="39"/>
        <end position="64"/>
    </location>
</feature>
<dbReference type="GO" id="GO:0015171">
    <property type="term" value="F:amino acid transmembrane transporter activity"/>
    <property type="evidence" value="ECO:0007669"/>
    <property type="project" value="TreeGrafter"/>
</dbReference>
<evidence type="ECO:0000256" key="6">
    <source>
        <dbReference type="SAM" id="Phobius"/>
    </source>
</evidence>
<evidence type="ECO:0000256" key="3">
    <source>
        <dbReference type="ARBA" id="ARBA00022692"/>
    </source>
</evidence>
<keyword evidence="5 6" id="KW-0472">Membrane</keyword>
<evidence type="ECO:0000256" key="1">
    <source>
        <dbReference type="ARBA" id="ARBA00004651"/>
    </source>
</evidence>
<comment type="caution">
    <text evidence="7">The sequence shown here is derived from an EMBL/GenBank/DDBJ whole genome shotgun (WGS) entry which is preliminary data.</text>
</comment>
<dbReference type="Pfam" id="PF01810">
    <property type="entry name" value="LysE"/>
    <property type="match status" value="1"/>
</dbReference>
<evidence type="ECO:0000256" key="2">
    <source>
        <dbReference type="ARBA" id="ARBA00022475"/>
    </source>
</evidence>
<feature type="transmembrane region" description="Helical" evidence="6">
    <location>
        <begin position="138"/>
        <end position="164"/>
    </location>
</feature>
<comment type="subcellular location">
    <subcellularLocation>
        <location evidence="1">Cell membrane</location>
        <topology evidence="1">Multi-pass membrane protein</topology>
    </subcellularLocation>
</comment>
<evidence type="ECO:0000313" key="8">
    <source>
        <dbReference type="Proteomes" id="UP000318801"/>
    </source>
</evidence>
<reference evidence="7 8" key="1">
    <citation type="submission" date="2019-06" db="EMBL/GenBank/DDBJ databases">
        <authorList>
            <person name="Li M."/>
        </authorList>
    </citation>
    <scope>NUCLEOTIDE SEQUENCE [LARGE SCALE GENOMIC DNA]</scope>
    <source>
        <strain evidence="7 8">BGMRC2036</strain>
    </source>
</reference>
<name>A0A506UIM2_9HYPH</name>
<evidence type="ECO:0000256" key="5">
    <source>
        <dbReference type="ARBA" id="ARBA00023136"/>
    </source>
</evidence>
<dbReference type="PANTHER" id="PTHR30086">
    <property type="entry name" value="ARGININE EXPORTER PROTEIN ARGO"/>
    <property type="match status" value="1"/>
</dbReference>
<organism evidence="7 8">
    <name type="scientific">Martelella alba</name>
    <dbReference type="NCBI Taxonomy" id="2590451"/>
    <lineage>
        <taxon>Bacteria</taxon>
        <taxon>Pseudomonadati</taxon>
        <taxon>Pseudomonadota</taxon>
        <taxon>Alphaproteobacteria</taxon>
        <taxon>Hyphomicrobiales</taxon>
        <taxon>Aurantimonadaceae</taxon>
        <taxon>Martelella</taxon>
    </lineage>
</organism>
<proteinExistence type="predicted"/>